<protein>
    <submittedName>
        <fullName evidence="2">Uncharacterized protein</fullName>
    </submittedName>
</protein>
<evidence type="ECO:0000256" key="1">
    <source>
        <dbReference type="SAM" id="Phobius"/>
    </source>
</evidence>
<dbReference type="EMBL" id="LFWU01000110">
    <property type="protein sequence ID" value="KON30978.1"/>
    <property type="molecule type" value="Genomic_DNA"/>
</dbReference>
<evidence type="ECO:0000313" key="3">
    <source>
        <dbReference type="Proteomes" id="UP000037237"/>
    </source>
</evidence>
<dbReference type="Pfam" id="PF20398">
    <property type="entry name" value="DUF6691"/>
    <property type="match status" value="1"/>
</dbReference>
<organism evidence="2 3">
    <name type="scientific">miscellaneous Crenarchaeota group-1 archaeon SG8-32-1</name>
    <dbReference type="NCBI Taxonomy" id="1685124"/>
    <lineage>
        <taxon>Archaea</taxon>
        <taxon>Candidatus Bathyarchaeota</taxon>
        <taxon>MCG-1</taxon>
    </lineage>
</organism>
<dbReference type="AlphaFoldDB" id="A0A0M0BQZ0"/>
<keyword evidence="1" id="KW-1133">Transmembrane helix</keyword>
<reference evidence="2 3" key="1">
    <citation type="submission" date="2015-06" db="EMBL/GenBank/DDBJ databases">
        <title>New insights into the roles of widespread benthic archaea in carbon and nitrogen cycling.</title>
        <authorList>
            <person name="Lazar C.S."/>
            <person name="Baker B.J."/>
            <person name="Seitz K.W."/>
            <person name="Hyde A.S."/>
            <person name="Dick G.J."/>
            <person name="Hinrichs K.-U."/>
            <person name="Teske A.P."/>
        </authorList>
    </citation>
    <scope>NUCLEOTIDE SEQUENCE [LARGE SCALE GENOMIC DNA]</scope>
    <source>
        <strain evidence="2">SG8-32-1</strain>
    </source>
</reference>
<keyword evidence="1" id="KW-0812">Transmembrane</keyword>
<name>A0A0M0BQZ0_9ARCH</name>
<gene>
    <name evidence="2" type="ORF">AC477_04515</name>
</gene>
<comment type="caution">
    <text evidence="2">The sequence shown here is derived from an EMBL/GenBank/DDBJ whole genome shotgun (WGS) entry which is preliminary data.</text>
</comment>
<dbReference type="InterPro" id="IPR046513">
    <property type="entry name" value="DUF6691"/>
</dbReference>
<evidence type="ECO:0000313" key="2">
    <source>
        <dbReference type="EMBL" id="KON30978.1"/>
    </source>
</evidence>
<feature type="transmembrane region" description="Helical" evidence="1">
    <location>
        <begin position="38"/>
        <end position="59"/>
    </location>
</feature>
<feature type="transmembrane region" description="Helical" evidence="1">
    <location>
        <begin position="79"/>
        <end position="97"/>
    </location>
</feature>
<dbReference type="Proteomes" id="UP000037237">
    <property type="component" value="Unassembled WGS sequence"/>
</dbReference>
<accession>A0A0M0BQZ0</accession>
<sequence length="135" mass="14224">MNKRNIVVLIGGILFGFGLSYSGMTKQEIVLSFLQLKDLGLIFVLGGAALVGALAINILAKYLKKPVLNGQFKPRSRILSWKTIIGAIIFGVGWGLSGQCPGSAVASLGTGNLPVLLGIFAMFVGAYIKGLLDSR</sequence>
<feature type="transmembrane region" description="Helical" evidence="1">
    <location>
        <begin position="103"/>
        <end position="128"/>
    </location>
</feature>
<proteinExistence type="predicted"/>
<keyword evidence="1" id="KW-0472">Membrane</keyword>